<protein>
    <submittedName>
        <fullName evidence="4">Uncharacterized protein LOC108839389</fullName>
    </submittedName>
</protein>
<dbReference type="OrthoDB" id="677207at2759"/>
<proteinExistence type="predicted"/>
<dbReference type="PANTHER" id="PTHR45023">
    <property type="match status" value="1"/>
</dbReference>
<dbReference type="InterPro" id="IPR001005">
    <property type="entry name" value="SANT/Myb"/>
</dbReference>
<evidence type="ECO:0000256" key="1">
    <source>
        <dbReference type="SAM" id="MobiDB-lite"/>
    </source>
</evidence>
<gene>
    <name evidence="4" type="primary">LOC108839389</name>
</gene>
<reference evidence="3" key="1">
    <citation type="journal article" date="2019" name="Database">
        <title>The radish genome database (RadishGD): an integrated information resource for radish genomics.</title>
        <authorList>
            <person name="Yu H.J."/>
            <person name="Baek S."/>
            <person name="Lee Y.J."/>
            <person name="Cho A."/>
            <person name="Mun J.H."/>
        </authorList>
    </citation>
    <scope>NUCLEOTIDE SEQUENCE [LARGE SCALE GENOMIC DNA]</scope>
    <source>
        <strain evidence="3">cv. WK10039</strain>
    </source>
</reference>
<feature type="region of interest" description="Disordered" evidence="1">
    <location>
        <begin position="41"/>
        <end position="61"/>
    </location>
</feature>
<accession>A0A9W3D968</accession>
<keyword evidence="3" id="KW-1185">Reference proteome</keyword>
<name>A0A9W3D968_RAPSA</name>
<evidence type="ECO:0000313" key="4">
    <source>
        <dbReference type="RefSeq" id="XP_056860276.1"/>
    </source>
</evidence>
<organism evidence="3 4">
    <name type="scientific">Raphanus sativus</name>
    <name type="common">Radish</name>
    <name type="synonym">Raphanus raphanistrum var. sativus</name>
    <dbReference type="NCBI Taxonomy" id="3726"/>
    <lineage>
        <taxon>Eukaryota</taxon>
        <taxon>Viridiplantae</taxon>
        <taxon>Streptophyta</taxon>
        <taxon>Embryophyta</taxon>
        <taxon>Tracheophyta</taxon>
        <taxon>Spermatophyta</taxon>
        <taxon>Magnoliopsida</taxon>
        <taxon>eudicotyledons</taxon>
        <taxon>Gunneridae</taxon>
        <taxon>Pentapetalae</taxon>
        <taxon>rosids</taxon>
        <taxon>malvids</taxon>
        <taxon>Brassicales</taxon>
        <taxon>Brassicaceae</taxon>
        <taxon>Brassiceae</taxon>
        <taxon>Raphanus</taxon>
    </lineage>
</organism>
<feature type="domain" description="Myb-like" evidence="2">
    <location>
        <begin position="54"/>
        <end position="125"/>
    </location>
</feature>
<sequence>MANNSSSYVNLLQSQLPVDLDAAEPLWFGSEGPDEAYVMSGSEVPEASGVKSTPQQSERRKWSPKEDIILIGAWLNTSKDPIVNNEQKGGAFWKRIVEYYNANPLLVGQIPRVLHSCKQRWSRINDHVSKFCGCYDRALRQQRSGQNDDDVMKAALDSFFNIMNIKFTMDHCWRELRYDQKWCSLVQGKDTVKEKRKVVDLDGEEAAVGEEEARPPGVKAAKALKKKKNGREEELSNLHGVLQIKEKLSRQKLLDRLFAKKEPLTEMETTVKAEVGHGCTEGWASHGCIRSSGSHGCFEVVHGMSSSSSNEMEELEERLDEVFEDICEDTINNIIEAQTKKQKKRAYIERNREA</sequence>
<dbReference type="GeneID" id="108839389"/>
<evidence type="ECO:0000259" key="2">
    <source>
        <dbReference type="PROSITE" id="PS50090"/>
    </source>
</evidence>
<evidence type="ECO:0000313" key="3">
    <source>
        <dbReference type="Proteomes" id="UP000504610"/>
    </source>
</evidence>
<dbReference type="RefSeq" id="XP_056860276.1">
    <property type="nucleotide sequence ID" value="XM_057004296.1"/>
</dbReference>
<dbReference type="PANTHER" id="PTHR45023:SF4">
    <property type="entry name" value="GLYCINE-RICH PROTEIN-RELATED"/>
    <property type="match status" value="1"/>
</dbReference>
<dbReference type="Proteomes" id="UP000504610">
    <property type="component" value="Chromosome 2"/>
</dbReference>
<dbReference type="AlphaFoldDB" id="A0A9W3D968"/>
<reference evidence="4" key="2">
    <citation type="submission" date="2025-08" db="UniProtKB">
        <authorList>
            <consortium name="RefSeq"/>
        </authorList>
    </citation>
    <scope>IDENTIFICATION</scope>
    <source>
        <tissue evidence="4">Leaf</tissue>
    </source>
</reference>
<dbReference type="KEGG" id="rsz:108839389"/>
<dbReference type="PROSITE" id="PS50090">
    <property type="entry name" value="MYB_LIKE"/>
    <property type="match status" value="1"/>
</dbReference>